<keyword evidence="9 16" id="KW-1133">Transmembrane helix</keyword>
<evidence type="ECO:0000256" key="2">
    <source>
        <dbReference type="ARBA" id="ARBA00006474"/>
    </source>
</evidence>
<comment type="similarity">
    <text evidence="2">Belongs to the FtsK/SpoIIIE/SftA family.</text>
</comment>
<keyword evidence="10" id="KW-0238">DNA-binding</keyword>
<feature type="transmembrane region" description="Helical" evidence="16">
    <location>
        <begin position="54"/>
        <end position="79"/>
    </location>
</feature>
<feature type="domain" description="FtsK" evidence="17">
    <location>
        <begin position="395"/>
        <end position="604"/>
    </location>
</feature>
<evidence type="ECO:0000256" key="4">
    <source>
        <dbReference type="ARBA" id="ARBA00022618"/>
    </source>
</evidence>
<comment type="subcellular location">
    <subcellularLocation>
        <location evidence="1">Cell membrane</location>
        <topology evidence="1">Multi-pass membrane protein</topology>
    </subcellularLocation>
</comment>
<dbReference type="AlphaFoldDB" id="A0A832E9K1"/>
<dbReference type="SUPFAM" id="SSF46785">
    <property type="entry name" value="Winged helix' DNA-binding domain"/>
    <property type="match status" value="1"/>
</dbReference>
<comment type="caution">
    <text evidence="18">The sequence shown here is derived from an EMBL/GenBank/DDBJ whole genome shotgun (WGS) entry which is preliminary data.</text>
</comment>
<evidence type="ECO:0000256" key="9">
    <source>
        <dbReference type="ARBA" id="ARBA00022989"/>
    </source>
</evidence>
<keyword evidence="12" id="KW-0131">Cell cycle</keyword>
<keyword evidence="7" id="KW-0159">Chromosome partition</keyword>
<feature type="transmembrane region" description="Helical" evidence="16">
    <location>
        <begin position="118"/>
        <end position="137"/>
    </location>
</feature>
<keyword evidence="3" id="KW-1003">Cell membrane</keyword>
<organism evidence="18">
    <name type="scientific">Desulfacinum infernum</name>
    <dbReference type="NCBI Taxonomy" id="35837"/>
    <lineage>
        <taxon>Bacteria</taxon>
        <taxon>Pseudomonadati</taxon>
        <taxon>Thermodesulfobacteriota</taxon>
        <taxon>Syntrophobacteria</taxon>
        <taxon>Syntrophobacterales</taxon>
        <taxon>Syntrophobacteraceae</taxon>
        <taxon>Desulfacinum</taxon>
    </lineage>
</organism>
<feature type="region of interest" description="Disordered" evidence="15">
    <location>
        <begin position="193"/>
        <end position="259"/>
    </location>
</feature>
<dbReference type="Pfam" id="PF17854">
    <property type="entry name" value="FtsK_alpha"/>
    <property type="match status" value="1"/>
</dbReference>
<dbReference type="SUPFAM" id="SSF52540">
    <property type="entry name" value="P-loop containing nucleoside triphosphate hydrolases"/>
    <property type="match status" value="1"/>
</dbReference>
<evidence type="ECO:0000256" key="1">
    <source>
        <dbReference type="ARBA" id="ARBA00004651"/>
    </source>
</evidence>
<dbReference type="SMART" id="SM00843">
    <property type="entry name" value="Ftsk_gamma"/>
    <property type="match status" value="1"/>
</dbReference>
<dbReference type="GO" id="GO:0003677">
    <property type="term" value="F:DNA binding"/>
    <property type="evidence" value="ECO:0007669"/>
    <property type="project" value="UniProtKB-KW"/>
</dbReference>
<dbReference type="PROSITE" id="PS50901">
    <property type="entry name" value="FTSK"/>
    <property type="match status" value="1"/>
</dbReference>
<evidence type="ECO:0000256" key="3">
    <source>
        <dbReference type="ARBA" id="ARBA00022475"/>
    </source>
</evidence>
<dbReference type="GO" id="GO:0005524">
    <property type="term" value="F:ATP binding"/>
    <property type="evidence" value="ECO:0007669"/>
    <property type="project" value="UniProtKB-UniRule"/>
</dbReference>
<dbReference type="InterPro" id="IPR036388">
    <property type="entry name" value="WH-like_DNA-bd_sf"/>
</dbReference>
<dbReference type="Pfam" id="PF09397">
    <property type="entry name" value="FtsK_gamma"/>
    <property type="match status" value="1"/>
</dbReference>
<comment type="subunit">
    <text evidence="13">Homohexamer. Forms a ring that surrounds DNA.</text>
</comment>
<dbReference type="CDD" id="cd01127">
    <property type="entry name" value="TrwB_TraG_TraD_VirD4"/>
    <property type="match status" value="1"/>
</dbReference>
<evidence type="ECO:0000313" key="18">
    <source>
        <dbReference type="EMBL" id="HFK96292.1"/>
    </source>
</evidence>
<evidence type="ECO:0000256" key="8">
    <source>
        <dbReference type="ARBA" id="ARBA00022840"/>
    </source>
</evidence>
<evidence type="ECO:0000256" key="16">
    <source>
        <dbReference type="SAM" id="Phobius"/>
    </source>
</evidence>
<accession>A0A832E9K1</accession>
<dbReference type="SMART" id="SM00382">
    <property type="entry name" value="AAA"/>
    <property type="match status" value="1"/>
</dbReference>
<keyword evidence="11 16" id="KW-0472">Membrane</keyword>
<evidence type="ECO:0000256" key="14">
    <source>
        <dbReference type="PROSITE-ProRule" id="PRU00289"/>
    </source>
</evidence>
<keyword evidence="6 14" id="KW-0547">Nucleotide-binding</keyword>
<proteinExistence type="inferred from homology"/>
<name>A0A832E9K1_9BACT</name>
<evidence type="ECO:0000256" key="12">
    <source>
        <dbReference type="ARBA" id="ARBA00023306"/>
    </source>
</evidence>
<dbReference type="Pfam" id="PF01580">
    <property type="entry name" value="FtsK_SpoIIIE"/>
    <property type="match status" value="1"/>
</dbReference>
<dbReference type="InterPro" id="IPR018541">
    <property type="entry name" value="Ftsk_gamma"/>
</dbReference>
<keyword evidence="8 14" id="KW-0067">ATP-binding</keyword>
<feature type="transmembrane region" description="Helical" evidence="16">
    <location>
        <begin position="91"/>
        <end position="112"/>
    </location>
</feature>
<dbReference type="GO" id="GO:0005886">
    <property type="term" value="C:plasma membrane"/>
    <property type="evidence" value="ECO:0007669"/>
    <property type="project" value="UniProtKB-SubCell"/>
</dbReference>
<dbReference type="InterPro" id="IPR041027">
    <property type="entry name" value="FtsK_alpha"/>
</dbReference>
<reference evidence="18" key="1">
    <citation type="journal article" date="2020" name="mSystems">
        <title>Genome- and Community-Level Interaction Insights into Carbon Utilization and Element Cycling Functions of Hydrothermarchaeota in Hydrothermal Sediment.</title>
        <authorList>
            <person name="Zhou Z."/>
            <person name="Liu Y."/>
            <person name="Xu W."/>
            <person name="Pan J."/>
            <person name="Luo Z.H."/>
            <person name="Li M."/>
        </authorList>
    </citation>
    <scope>NUCLEOTIDE SEQUENCE [LARGE SCALE GENOMIC DNA]</scope>
    <source>
        <strain evidence="18">SpSt-456</strain>
    </source>
</reference>
<keyword evidence="4" id="KW-0132">Cell division</keyword>
<keyword evidence="5 16" id="KW-0812">Transmembrane</keyword>
<gene>
    <name evidence="18" type="ORF">ENS06_03080</name>
</gene>
<evidence type="ECO:0000256" key="11">
    <source>
        <dbReference type="ARBA" id="ARBA00023136"/>
    </source>
</evidence>
<feature type="transmembrane region" description="Helical" evidence="16">
    <location>
        <begin position="144"/>
        <end position="162"/>
    </location>
</feature>
<dbReference type="Pfam" id="PF13491">
    <property type="entry name" value="FtsK_4TM"/>
    <property type="match status" value="1"/>
</dbReference>
<feature type="binding site" evidence="14">
    <location>
        <begin position="412"/>
        <end position="419"/>
    </location>
    <ligand>
        <name>ATP</name>
        <dbReference type="ChEBI" id="CHEBI:30616"/>
    </ligand>
</feature>
<dbReference type="Gene3D" id="3.30.980.40">
    <property type="match status" value="1"/>
</dbReference>
<evidence type="ECO:0000256" key="7">
    <source>
        <dbReference type="ARBA" id="ARBA00022829"/>
    </source>
</evidence>
<dbReference type="PANTHER" id="PTHR22683">
    <property type="entry name" value="SPORULATION PROTEIN RELATED"/>
    <property type="match status" value="1"/>
</dbReference>
<dbReference type="GO" id="GO:0007059">
    <property type="term" value="P:chromosome segregation"/>
    <property type="evidence" value="ECO:0007669"/>
    <property type="project" value="UniProtKB-KW"/>
</dbReference>
<dbReference type="InterPro" id="IPR002543">
    <property type="entry name" value="FtsK_dom"/>
</dbReference>
<dbReference type="InterPro" id="IPR025199">
    <property type="entry name" value="FtsK_4TM"/>
</dbReference>
<dbReference type="InterPro" id="IPR027417">
    <property type="entry name" value="P-loop_NTPase"/>
</dbReference>
<dbReference type="EMBL" id="DSTK01000011">
    <property type="protein sequence ID" value="HFK96292.1"/>
    <property type="molecule type" value="Genomic_DNA"/>
</dbReference>
<dbReference type="GO" id="GO:0051301">
    <property type="term" value="P:cell division"/>
    <property type="evidence" value="ECO:0007669"/>
    <property type="project" value="UniProtKB-KW"/>
</dbReference>
<dbReference type="InterPro" id="IPR050206">
    <property type="entry name" value="FtsK/SpoIIIE/SftA"/>
</dbReference>
<evidence type="ECO:0000256" key="15">
    <source>
        <dbReference type="SAM" id="MobiDB-lite"/>
    </source>
</evidence>
<evidence type="ECO:0000256" key="10">
    <source>
        <dbReference type="ARBA" id="ARBA00023125"/>
    </source>
</evidence>
<dbReference type="InterPro" id="IPR003593">
    <property type="entry name" value="AAA+_ATPase"/>
</dbReference>
<evidence type="ECO:0000256" key="6">
    <source>
        <dbReference type="ARBA" id="ARBA00022741"/>
    </source>
</evidence>
<evidence type="ECO:0000256" key="5">
    <source>
        <dbReference type="ARBA" id="ARBA00022692"/>
    </source>
</evidence>
<evidence type="ECO:0000256" key="13">
    <source>
        <dbReference type="ARBA" id="ARBA00025923"/>
    </source>
</evidence>
<evidence type="ECO:0000259" key="17">
    <source>
        <dbReference type="PROSITE" id="PS50901"/>
    </source>
</evidence>
<dbReference type="PANTHER" id="PTHR22683:SF41">
    <property type="entry name" value="DNA TRANSLOCASE FTSK"/>
    <property type="match status" value="1"/>
</dbReference>
<dbReference type="Gene3D" id="1.10.10.10">
    <property type="entry name" value="Winged helix-like DNA-binding domain superfamily/Winged helix DNA-binding domain"/>
    <property type="match status" value="1"/>
</dbReference>
<dbReference type="InterPro" id="IPR036390">
    <property type="entry name" value="WH_DNA-bd_sf"/>
</dbReference>
<sequence length="744" mass="81024">MERKKHEAWALAVLTASVLTAASLLSYHSADPTFFGSSAAGRTMANWVGTLGAHLSWLLFFLIGLGAYALPVFGFWWSWSLLRGRAVFPYGRMHGVGLVLMLWTAVTLAAFYGPKATFFGQEILVGGQLGTLSASFLAARLNLLGAHVLLGGFFLIGLVLATPFSLKSFGRLLLAVPLGVFALLKKPRAKAAATQLKVPPEERSAAAPAARPSRKAKSSSGSERKLRETAPAPPSLAAEEPAPSPREKTVPSGRSVEAVPLPPVDLLDFYEAEEASPDPSDLQEKARTLEEKLGDFGVQGRVVAINPGPVITMYEYSPAPGIKISRIVGLADDLSMALKATSVRVVAPIPGKAAIGIEIPNEKRAMVSLRSIIESKAFAASPSPLTIALGKDITGDPVVTQLTRMPHLLIAGATGTGKSVCINAILLSLLYRNTPETLRFLLIDPKRIELSTYEHIPHLLHPVVTEPKMATRALRWAVQEMELRYKLLADKNVRNIETYNRVLGKEESRKPPEGPPRETANGFVLEHHPLPYIVLVIDELADLMMVASREVEEYITRLAQMARAAGIHLILATQRPSVDVLTGIIKANIPTRISFQVSSKVDSRTVLDTNGAETLLGAGDMLFLPPGTGKLQRIQGAFVSDAEVQRVTDFWREHHPEADPMARRVSFAEKESGSEIADEEMDEKYEEAVRLVVESRQASISMIQRRLRIGYNRAARMIEIMEQQGIVSPSDGSKPREVLVPKES</sequence>
<protein>
    <submittedName>
        <fullName evidence="18">DNA translocase FtsK</fullName>
    </submittedName>
</protein>
<dbReference type="Gene3D" id="3.40.50.300">
    <property type="entry name" value="P-loop containing nucleotide triphosphate hydrolases"/>
    <property type="match status" value="1"/>
</dbReference>